<gene>
    <name evidence="12" type="ORF">CVT26_015379</name>
</gene>
<keyword evidence="8 9" id="KW-0326">Glycosidase</keyword>
<dbReference type="PRINTS" id="PR00740">
    <property type="entry name" value="GLHYDRLASE27"/>
</dbReference>
<keyword evidence="4" id="KW-0964">Secreted</keyword>
<organism evidence="12 13">
    <name type="scientific">Gymnopilus dilepis</name>
    <dbReference type="NCBI Taxonomy" id="231916"/>
    <lineage>
        <taxon>Eukaryota</taxon>
        <taxon>Fungi</taxon>
        <taxon>Dikarya</taxon>
        <taxon>Basidiomycota</taxon>
        <taxon>Agaricomycotina</taxon>
        <taxon>Agaricomycetes</taxon>
        <taxon>Agaricomycetidae</taxon>
        <taxon>Agaricales</taxon>
        <taxon>Agaricineae</taxon>
        <taxon>Hymenogastraceae</taxon>
        <taxon>Gymnopilus</taxon>
    </lineage>
</organism>
<feature type="chain" id="PRO_5019227918" description="Alpha-galactosidase" evidence="10">
    <location>
        <begin position="22"/>
        <end position="469"/>
    </location>
</feature>
<evidence type="ECO:0000313" key="12">
    <source>
        <dbReference type="EMBL" id="PPQ76390.1"/>
    </source>
</evidence>
<name>A0A409WD60_9AGAR</name>
<dbReference type="SUPFAM" id="SSF51445">
    <property type="entry name" value="(Trans)glycosidases"/>
    <property type="match status" value="1"/>
</dbReference>
<proteinExistence type="inferred from homology"/>
<keyword evidence="13" id="KW-1185">Reference proteome</keyword>
<keyword evidence="5 10" id="KW-0732">Signal</keyword>
<comment type="catalytic activity">
    <reaction evidence="1 9">
        <text>Hydrolysis of terminal, non-reducing alpha-D-galactose residues in alpha-D-galactosides, including galactose oligosaccharides, galactomannans and galactolipids.</text>
        <dbReference type="EC" id="3.2.1.22"/>
    </reaction>
</comment>
<dbReference type="PANTHER" id="PTHR11452">
    <property type="entry name" value="ALPHA-GALACTOSIDASE/ALPHA-N-ACETYLGALACTOSAMINIDASE"/>
    <property type="match status" value="1"/>
</dbReference>
<comment type="subcellular location">
    <subcellularLocation>
        <location evidence="2">Secreted</location>
    </subcellularLocation>
</comment>
<evidence type="ECO:0000256" key="10">
    <source>
        <dbReference type="SAM" id="SignalP"/>
    </source>
</evidence>
<dbReference type="Pfam" id="PF17801">
    <property type="entry name" value="Melibiase_C"/>
    <property type="match status" value="1"/>
</dbReference>
<reference evidence="12 13" key="1">
    <citation type="journal article" date="2018" name="Evol. Lett.">
        <title>Horizontal gene cluster transfer increased hallucinogenic mushroom diversity.</title>
        <authorList>
            <person name="Reynolds H.T."/>
            <person name="Vijayakumar V."/>
            <person name="Gluck-Thaler E."/>
            <person name="Korotkin H.B."/>
            <person name="Matheny P.B."/>
            <person name="Slot J.C."/>
        </authorList>
    </citation>
    <scope>NUCLEOTIDE SEQUENCE [LARGE SCALE GENOMIC DNA]</scope>
    <source>
        <strain evidence="12 13">SRW20</strain>
    </source>
</reference>
<accession>A0A409WD60</accession>
<evidence type="ECO:0000256" key="7">
    <source>
        <dbReference type="ARBA" id="ARBA00023180"/>
    </source>
</evidence>
<keyword evidence="7" id="KW-0325">Glycoprotein</keyword>
<dbReference type="CDD" id="cd14792">
    <property type="entry name" value="GH27"/>
    <property type="match status" value="1"/>
</dbReference>
<feature type="signal peptide" evidence="10">
    <location>
        <begin position="1"/>
        <end position="21"/>
    </location>
</feature>
<dbReference type="SUPFAM" id="SSF51011">
    <property type="entry name" value="Glycosyl hydrolase domain"/>
    <property type="match status" value="1"/>
</dbReference>
<evidence type="ECO:0000256" key="8">
    <source>
        <dbReference type="ARBA" id="ARBA00023295"/>
    </source>
</evidence>
<dbReference type="EC" id="3.2.1.22" evidence="9"/>
<protein>
    <recommendedName>
        <fullName evidence="9">Alpha-galactosidase</fullName>
        <ecNumber evidence="9">3.2.1.22</ecNumber>
    </recommendedName>
    <alternativeName>
        <fullName evidence="9">Melibiase</fullName>
    </alternativeName>
</protein>
<evidence type="ECO:0000256" key="6">
    <source>
        <dbReference type="ARBA" id="ARBA00022801"/>
    </source>
</evidence>
<dbReference type="FunCoup" id="A0A409WD60">
    <property type="interactions" value="149"/>
</dbReference>
<dbReference type="EMBL" id="NHYE01005165">
    <property type="protein sequence ID" value="PPQ76390.1"/>
    <property type="molecule type" value="Genomic_DNA"/>
</dbReference>
<keyword evidence="9" id="KW-1015">Disulfide bond</keyword>
<dbReference type="STRING" id="231916.A0A409WD60"/>
<dbReference type="PANTHER" id="PTHR11452:SF61">
    <property type="entry name" value="ALPHA-GALACTOSIDASE B-RELATED"/>
    <property type="match status" value="1"/>
</dbReference>
<dbReference type="InterPro" id="IPR017853">
    <property type="entry name" value="GH"/>
</dbReference>
<dbReference type="GO" id="GO:0005576">
    <property type="term" value="C:extracellular region"/>
    <property type="evidence" value="ECO:0007669"/>
    <property type="project" value="UniProtKB-SubCell"/>
</dbReference>
<dbReference type="InterPro" id="IPR013780">
    <property type="entry name" value="Glyco_hydro_b"/>
</dbReference>
<dbReference type="Proteomes" id="UP000284706">
    <property type="component" value="Unassembled WGS sequence"/>
</dbReference>
<evidence type="ECO:0000313" key="13">
    <source>
        <dbReference type="Proteomes" id="UP000284706"/>
    </source>
</evidence>
<dbReference type="InterPro" id="IPR041233">
    <property type="entry name" value="Melibiase_C"/>
</dbReference>
<dbReference type="GO" id="GO:0005975">
    <property type="term" value="P:carbohydrate metabolic process"/>
    <property type="evidence" value="ECO:0007669"/>
    <property type="project" value="InterPro"/>
</dbReference>
<evidence type="ECO:0000259" key="11">
    <source>
        <dbReference type="Pfam" id="PF17801"/>
    </source>
</evidence>
<dbReference type="InParanoid" id="A0A409WD60"/>
<dbReference type="Pfam" id="PF16499">
    <property type="entry name" value="Melibiase_2"/>
    <property type="match status" value="1"/>
</dbReference>
<evidence type="ECO:0000256" key="1">
    <source>
        <dbReference type="ARBA" id="ARBA00001255"/>
    </source>
</evidence>
<dbReference type="GO" id="GO:0004557">
    <property type="term" value="F:alpha-galactosidase activity"/>
    <property type="evidence" value="ECO:0007669"/>
    <property type="project" value="UniProtKB-EC"/>
</dbReference>
<evidence type="ECO:0000256" key="3">
    <source>
        <dbReference type="ARBA" id="ARBA00009743"/>
    </source>
</evidence>
<dbReference type="InterPro" id="IPR013785">
    <property type="entry name" value="Aldolase_TIM"/>
</dbReference>
<dbReference type="PROSITE" id="PS00512">
    <property type="entry name" value="ALPHA_GALACTOSIDASE"/>
    <property type="match status" value="1"/>
</dbReference>
<evidence type="ECO:0000256" key="5">
    <source>
        <dbReference type="ARBA" id="ARBA00022729"/>
    </source>
</evidence>
<sequence>MLMKRALFFSFAALTSVSVKGEAPVRVAAVSPPTATPTKATGKLPALGWNSWNAYGCGTPILLHPISIQPEQYKIDIDESKFLDAANQFVSLGLKDAGYEYVNIDDCWSNKNGRDPTTNRIVPNATRFPNGIEGVATQVHNLGLKMGIYRYLLFLFGIDLGRGLTDSFSDAGTETCAGYPASLGFEATDAETFAEWGIDYLKYDNCYVPANWTDAPVGIFISYISLRLSVHVSTFSNSNSSIRYRQMTAALDGVSRPIQFSLCIWGDANVWEWGAKVGHSWRISGDATPDWSFITSVIAKNVAILEYVDFYSHNDMDMMEIGNGALTLQEQRTHFAAWAFLKSPILIKLNSTQLAIIKNAELLAFHQDPQIGTPAKPFTAFSNMPTTSPPEYYTGKSTKGTHVFIINTSNTTATKQFKFSNIPGLGTSGRFKLHDMWTGADLAGTHSASSTFSVNVAPHDTVAYRVVRT</sequence>
<dbReference type="AlphaFoldDB" id="A0A409WD60"/>
<comment type="caution">
    <text evidence="12">The sequence shown here is derived from an EMBL/GenBank/DDBJ whole genome shotgun (WGS) entry which is preliminary data.</text>
</comment>
<dbReference type="Gene3D" id="2.60.40.1180">
    <property type="entry name" value="Golgi alpha-mannosidase II"/>
    <property type="match status" value="1"/>
</dbReference>
<keyword evidence="6 9" id="KW-0378">Hydrolase</keyword>
<evidence type="ECO:0000256" key="4">
    <source>
        <dbReference type="ARBA" id="ARBA00022525"/>
    </source>
</evidence>
<feature type="domain" description="Alpha galactosidase C-terminal" evidence="11">
    <location>
        <begin position="389"/>
        <end position="466"/>
    </location>
</feature>
<dbReference type="Gene3D" id="3.20.20.70">
    <property type="entry name" value="Aldolase class I"/>
    <property type="match status" value="1"/>
</dbReference>
<dbReference type="OrthoDB" id="5795902at2759"/>
<comment type="similarity">
    <text evidence="3 9">Belongs to the glycosyl hydrolase 27 family.</text>
</comment>
<dbReference type="InterPro" id="IPR002241">
    <property type="entry name" value="Glyco_hydro_27"/>
</dbReference>
<dbReference type="InterPro" id="IPR000111">
    <property type="entry name" value="Glyco_hydro_27/36_CS"/>
</dbReference>
<evidence type="ECO:0000256" key="9">
    <source>
        <dbReference type="RuleBase" id="RU361168"/>
    </source>
</evidence>
<evidence type="ECO:0000256" key="2">
    <source>
        <dbReference type="ARBA" id="ARBA00004613"/>
    </source>
</evidence>